<accession>A0ABR8IVF7</accession>
<feature type="transmembrane region" description="Helical" evidence="5">
    <location>
        <begin position="299"/>
        <end position="318"/>
    </location>
</feature>
<name>A0ABR8IVF7_APHFL</name>
<keyword evidence="5" id="KW-0472">Membrane</keyword>
<organism evidence="7 8">
    <name type="scientific">Aphanizomenon flos-aquae FACHB-1249</name>
    <dbReference type="NCBI Taxonomy" id="2692889"/>
    <lineage>
        <taxon>Bacteria</taxon>
        <taxon>Bacillati</taxon>
        <taxon>Cyanobacteriota</taxon>
        <taxon>Cyanophyceae</taxon>
        <taxon>Nostocales</taxon>
        <taxon>Aphanizomenonaceae</taxon>
        <taxon>Aphanizomenon</taxon>
    </lineage>
</organism>
<protein>
    <submittedName>
        <fullName evidence="7">Transporter substrate-binding domain-containing protein</fullName>
    </submittedName>
</protein>
<dbReference type="RefSeq" id="WP_190387862.1">
    <property type="nucleotide sequence ID" value="NZ_JACJTM010000046.1"/>
</dbReference>
<keyword evidence="3 6" id="KW-0732">Signal</keyword>
<reference evidence="7 8" key="1">
    <citation type="journal article" date="2020" name="ISME J.">
        <title>Comparative genomics reveals insights into cyanobacterial evolution and habitat adaptation.</title>
        <authorList>
            <person name="Chen M.Y."/>
            <person name="Teng W.K."/>
            <person name="Zhao L."/>
            <person name="Hu C.X."/>
            <person name="Zhou Y.K."/>
            <person name="Han B.P."/>
            <person name="Song L.R."/>
            <person name="Shu W.S."/>
        </authorList>
    </citation>
    <scope>NUCLEOTIDE SEQUENCE [LARGE SCALE GENOMIC DNA]</scope>
    <source>
        <strain evidence="7 8">FACHB-1249</strain>
    </source>
</reference>
<evidence type="ECO:0000256" key="5">
    <source>
        <dbReference type="SAM" id="Phobius"/>
    </source>
</evidence>
<dbReference type="PANTHER" id="PTHR30085">
    <property type="entry name" value="AMINO ACID ABC TRANSPORTER PERMEASE"/>
    <property type="match status" value="1"/>
</dbReference>
<dbReference type="EMBL" id="JACJTM010000046">
    <property type="protein sequence ID" value="MBD2686871.1"/>
    <property type="molecule type" value="Genomic_DNA"/>
</dbReference>
<dbReference type="Gene3D" id="3.40.190.10">
    <property type="entry name" value="Periplasmic binding protein-like II"/>
    <property type="match status" value="2"/>
</dbReference>
<dbReference type="PANTHER" id="PTHR30085:SF6">
    <property type="entry name" value="ABC TRANSPORTER GLUTAMINE-BINDING PROTEIN GLNH"/>
    <property type="match status" value="1"/>
</dbReference>
<evidence type="ECO:0000256" key="1">
    <source>
        <dbReference type="ARBA" id="ARBA00010333"/>
    </source>
</evidence>
<evidence type="ECO:0000256" key="3">
    <source>
        <dbReference type="ARBA" id="ARBA00022729"/>
    </source>
</evidence>
<keyword evidence="2" id="KW-0813">Transport</keyword>
<sequence>MKLNYLPSNIVIVSILFFSHASFAQTPNNNTNQVVTETLFFGLRNDTPPLSYRGISSQWSGYCPQLLEHLKERMNENNTEKEISIVYKQVSLNNRFTGNGDDGTPLDGECGANTITNKREADLKNIDAGFSNSFAWTGAKLLLKNINKASFYNREPFKEKTIGIPGIKTNTNSLIGSIYTSAKIKPVTRGDVFNELDDNKIIAYAADELILKEMLKERENKNLKNSQQYSIVPYSKPLSHEPYGIVIYNKSKNQNLLNDINSFLTGKEAEELRKNNHLDDTQDNFLEKLYEINYYDSRFLIEIFAVSILLTFCMLLFLKKLIPTRINRKVLDVLNKEVNKLKNSDKQSDHLFLPIITLIEKIVVNYQKGSKYDQSYSNIQFVDTAESGSKVIFDQDNYTPEEQKQKLKKAEEEIQKLLKQLEETNPSATKEQQISHTEDNTTVSS</sequence>
<dbReference type="InterPro" id="IPR051455">
    <property type="entry name" value="Bact_solute-bind_prot3"/>
</dbReference>
<dbReference type="Proteomes" id="UP000660270">
    <property type="component" value="Unassembled WGS sequence"/>
</dbReference>
<feature type="signal peptide" evidence="6">
    <location>
        <begin position="1"/>
        <end position="24"/>
    </location>
</feature>
<evidence type="ECO:0000256" key="4">
    <source>
        <dbReference type="SAM" id="MobiDB-lite"/>
    </source>
</evidence>
<gene>
    <name evidence="7" type="ORF">H6G43_16980</name>
</gene>
<keyword evidence="8" id="KW-1185">Reference proteome</keyword>
<comment type="caution">
    <text evidence="7">The sequence shown here is derived from an EMBL/GenBank/DDBJ whole genome shotgun (WGS) entry which is preliminary data.</text>
</comment>
<dbReference type="GeneID" id="78219832"/>
<keyword evidence="5" id="KW-1133">Transmembrane helix</keyword>
<evidence type="ECO:0000256" key="2">
    <source>
        <dbReference type="ARBA" id="ARBA00022448"/>
    </source>
</evidence>
<feature type="chain" id="PRO_5046186904" evidence="6">
    <location>
        <begin position="25"/>
        <end position="445"/>
    </location>
</feature>
<proteinExistence type="inferred from homology"/>
<evidence type="ECO:0000313" key="7">
    <source>
        <dbReference type="EMBL" id="MBD2686871.1"/>
    </source>
</evidence>
<feature type="compositionally biased region" description="Polar residues" evidence="4">
    <location>
        <begin position="424"/>
        <end position="445"/>
    </location>
</feature>
<evidence type="ECO:0000256" key="6">
    <source>
        <dbReference type="SAM" id="SignalP"/>
    </source>
</evidence>
<feature type="region of interest" description="Disordered" evidence="4">
    <location>
        <begin position="419"/>
        <end position="445"/>
    </location>
</feature>
<keyword evidence="5" id="KW-0812">Transmembrane</keyword>
<comment type="similarity">
    <text evidence="1">Belongs to the bacterial solute-binding protein 3 family.</text>
</comment>
<dbReference type="SUPFAM" id="SSF53850">
    <property type="entry name" value="Periplasmic binding protein-like II"/>
    <property type="match status" value="1"/>
</dbReference>
<evidence type="ECO:0000313" key="8">
    <source>
        <dbReference type="Proteomes" id="UP000660270"/>
    </source>
</evidence>